<organism evidence="1 2">
    <name type="scientific">Apiospora hydei</name>
    <dbReference type="NCBI Taxonomy" id="1337664"/>
    <lineage>
        <taxon>Eukaryota</taxon>
        <taxon>Fungi</taxon>
        <taxon>Dikarya</taxon>
        <taxon>Ascomycota</taxon>
        <taxon>Pezizomycotina</taxon>
        <taxon>Sordariomycetes</taxon>
        <taxon>Xylariomycetidae</taxon>
        <taxon>Amphisphaeriales</taxon>
        <taxon>Apiosporaceae</taxon>
        <taxon>Apiospora</taxon>
    </lineage>
</organism>
<evidence type="ECO:0000313" key="2">
    <source>
        <dbReference type="Proteomes" id="UP001433268"/>
    </source>
</evidence>
<dbReference type="Proteomes" id="UP001433268">
    <property type="component" value="Unassembled WGS sequence"/>
</dbReference>
<dbReference type="GeneID" id="92051061"/>
<evidence type="ECO:0000313" key="1">
    <source>
        <dbReference type="EMBL" id="KAK8066940.1"/>
    </source>
</evidence>
<accession>A0ABR1V6W7</accession>
<dbReference type="EMBL" id="JAQQWN010000009">
    <property type="protein sequence ID" value="KAK8066940.1"/>
    <property type="molecule type" value="Genomic_DNA"/>
</dbReference>
<reference evidence="1 2" key="1">
    <citation type="submission" date="2023-01" db="EMBL/GenBank/DDBJ databases">
        <title>Analysis of 21 Apiospora genomes using comparative genomics revels a genus with tremendous synthesis potential of carbohydrate active enzymes and secondary metabolites.</title>
        <authorList>
            <person name="Sorensen T."/>
        </authorList>
    </citation>
    <scope>NUCLEOTIDE SEQUENCE [LARGE SCALE GENOMIC DNA]</scope>
    <source>
        <strain evidence="1 2">CBS 114990</strain>
    </source>
</reference>
<keyword evidence="2" id="KW-1185">Reference proteome</keyword>
<protein>
    <submittedName>
        <fullName evidence="1">Uncharacterized protein</fullName>
    </submittedName>
</protein>
<name>A0ABR1V6W7_9PEZI</name>
<dbReference type="RefSeq" id="XP_066663693.1">
    <property type="nucleotide sequence ID" value="XM_066818001.1"/>
</dbReference>
<gene>
    <name evidence="1" type="ORF">PG997_013687</name>
</gene>
<sequence length="429" mass="47891">MPVRLAEKTATALITPRGMLVKTEQCQKPQRFDHNEPASGATIYQMPMVETLVFRVARSKTKSGCSNGDVGHHSTTQREPICMTKIPFSGVSCKEGLGAIRCSNSNNPGPGPVFFAVQLRSDIDPHGQPVPGLPSRDTPSLDQYLAALGNSNVTYFTLSFEDLDSLLPPTTPEGWDKLRDRVPPRQGFIMAYRWHPDEVLAKENLQKAIMVETRSFSVDDGPCSHCREIEHEYGAFFPFPECTRGPYGWGCSNCFAHECDCVWSGHHSVELIHACGGPEAEFSHPLGYDKMGLPLTQASISHALINQDRLYHDMHTIEFEPLLPNNAYLTSPLLEYRQRPRARPSVRVAEECNWTRQGCHMKPKLRSALTMTGSTETPNSNICRRCNEETYQHGKFPFLDCIRESPGGPCGNCIYAKLEDQCGDSHYEA</sequence>
<proteinExistence type="predicted"/>
<comment type="caution">
    <text evidence="1">The sequence shown here is derived from an EMBL/GenBank/DDBJ whole genome shotgun (WGS) entry which is preliminary data.</text>
</comment>